<dbReference type="PROSITE" id="PS00237">
    <property type="entry name" value="G_PROTEIN_RECEP_F1_1"/>
    <property type="match status" value="1"/>
</dbReference>
<proteinExistence type="inferred from homology"/>
<evidence type="ECO:0000256" key="4">
    <source>
        <dbReference type="ARBA" id="ARBA00022989"/>
    </source>
</evidence>
<sequence length="319" mass="35731">MSNESSTEDLSRVSLSDAGVSLMALCLGIIISSANATTIVAIWRTPALRTLANMYVCSLACADFFVGLTCVLVALFLLPPVKLTLFYKHIHVCFLFHGVGLGPMVISAFHMMLIAFDRYIYIMRPYFYQRVITVRVISGFIGSTWVLGVFMTFICQFIGRPYDEVPICDVTQRQPIWYTFYLIGIIYTLTSGSTVIAYVAILRAAARQRNAVRAINVNLAQPSERAGSIDKGTMKSIKFFVSVFGAFFCCITPNIIILGLDYFIAFPAIIYRLLNLLGYSNSAMNFIIYAVMNKDFRQAYLKTLCLSRCDRNDHKVCAP</sequence>
<dbReference type="Proteomes" id="UP000762676">
    <property type="component" value="Unassembled WGS sequence"/>
</dbReference>
<comment type="caution">
    <text evidence="12">The sequence shown here is derived from an EMBL/GenBank/DDBJ whole genome shotgun (WGS) entry which is preliminary data.</text>
</comment>
<dbReference type="AlphaFoldDB" id="A0AAV4GF31"/>
<gene>
    <name evidence="12" type="ORF">ElyMa_000659200</name>
</gene>
<evidence type="ECO:0000256" key="6">
    <source>
        <dbReference type="ARBA" id="ARBA00023136"/>
    </source>
</evidence>
<comment type="subcellular location">
    <subcellularLocation>
        <location evidence="1">Cell membrane</location>
        <topology evidence="1">Multi-pass membrane protein</topology>
    </subcellularLocation>
</comment>
<feature type="transmembrane region" description="Helical" evidence="10">
    <location>
        <begin position="179"/>
        <end position="201"/>
    </location>
</feature>
<keyword evidence="8 9" id="KW-0807">Transducer</keyword>
<dbReference type="SUPFAM" id="SSF81321">
    <property type="entry name" value="Family A G protein-coupled receptor-like"/>
    <property type="match status" value="1"/>
</dbReference>
<keyword evidence="7 9" id="KW-0675">Receptor</keyword>
<feature type="domain" description="G-protein coupled receptors family 1 profile" evidence="11">
    <location>
        <begin position="34"/>
        <end position="289"/>
    </location>
</feature>
<dbReference type="PROSITE" id="PS50262">
    <property type="entry name" value="G_PROTEIN_RECEP_F1_2"/>
    <property type="match status" value="1"/>
</dbReference>
<keyword evidence="5 9" id="KW-0297">G-protein coupled receptor</keyword>
<evidence type="ECO:0000313" key="13">
    <source>
        <dbReference type="Proteomes" id="UP000762676"/>
    </source>
</evidence>
<dbReference type="Pfam" id="PF00001">
    <property type="entry name" value="7tm_1"/>
    <property type="match status" value="1"/>
</dbReference>
<comment type="similarity">
    <text evidence="9">Belongs to the G-protein coupled receptor 1 family.</text>
</comment>
<keyword evidence="2" id="KW-1003">Cell membrane</keyword>
<evidence type="ECO:0000256" key="3">
    <source>
        <dbReference type="ARBA" id="ARBA00022692"/>
    </source>
</evidence>
<dbReference type="GO" id="GO:0005886">
    <property type="term" value="C:plasma membrane"/>
    <property type="evidence" value="ECO:0007669"/>
    <property type="project" value="UniProtKB-SubCell"/>
</dbReference>
<keyword evidence="6 10" id="KW-0472">Membrane</keyword>
<evidence type="ECO:0000256" key="9">
    <source>
        <dbReference type="RuleBase" id="RU000688"/>
    </source>
</evidence>
<feature type="transmembrane region" description="Helical" evidence="10">
    <location>
        <begin position="239"/>
        <end position="263"/>
    </location>
</feature>
<feature type="transmembrane region" description="Helical" evidence="10">
    <location>
        <begin position="55"/>
        <end position="77"/>
    </location>
</feature>
<dbReference type="Gene3D" id="1.20.1070.10">
    <property type="entry name" value="Rhodopsin 7-helix transmembrane proteins"/>
    <property type="match status" value="1"/>
</dbReference>
<evidence type="ECO:0000256" key="2">
    <source>
        <dbReference type="ARBA" id="ARBA00022475"/>
    </source>
</evidence>
<dbReference type="GO" id="GO:0004930">
    <property type="term" value="F:G protein-coupled receptor activity"/>
    <property type="evidence" value="ECO:0007669"/>
    <property type="project" value="UniProtKB-KW"/>
</dbReference>
<organism evidence="12 13">
    <name type="scientific">Elysia marginata</name>
    <dbReference type="NCBI Taxonomy" id="1093978"/>
    <lineage>
        <taxon>Eukaryota</taxon>
        <taxon>Metazoa</taxon>
        <taxon>Spiralia</taxon>
        <taxon>Lophotrochozoa</taxon>
        <taxon>Mollusca</taxon>
        <taxon>Gastropoda</taxon>
        <taxon>Heterobranchia</taxon>
        <taxon>Euthyneura</taxon>
        <taxon>Panpulmonata</taxon>
        <taxon>Sacoglossa</taxon>
        <taxon>Placobranchoidea</taxon>
        <taxon>Plakobranchidae</taxon>
        <taxon>Elysia</taxon>
    </lineage>
</organism>
<dbReference type="InterPro" id="IPR017452">
    <property type="entry name" value="GPCR_Rhodpsn_7TM"/>
</dbReference>
<dbReference type="SMART" id="SM01381">
    <property type="entry name" value="7TM_GPCR_Srsx"/>
    <property type="match status" value="1"/>
</dbReference>
<dbReference type="InterPro" id="IPR000276">
    <property type="entry name" value="GPCR_Rhodpsn"/>
</dbReference>
<evidence type="ECO:0000256" key="5">
    <source>
        <dbReference type="ARBA" id="ARBA00023040"/>
    </source>
</evidence>
<evidence type="ECO:0000259" key="11">
    <source>
        <dbReference type="PROSITE" id="PS50262"/>
    </source>
</evidence>
<feature type="transmembrane region" description="Helical" evidence="10">
    <location>
        <begin position="20"/>
        <end position="43"/>
    </location>
</feature>
<feature type="transmembrane region" description="Helical" evidence="10">
    <location>
        <begin position="269"/>
        <end position="292"/>
    </location>
</feature>
<dbReference type="InterPro" id="IPR050569">
    <property type="entry name" value="TAAR"/>
</dbReference>
<reference evidence="12 13" key="1">
    <citation type="journal article" date="2021" name="Elife">
        <title>Chloroplast acquisition without the gene transfer in kleptoplastic sea slugs, Plakobranchus ocellatus.</title>
        <authorList>
            <person name="Maeda T."/>
            <person name="Takahashi S."/>
            <person name="Yoshida T."/>
            <person name="Shimamura S."/>
            <person name="Takaki Y."/>
            <person name="Nagai Y."/>
            <person name="Toyoda A."/>
            <person name="Suzuki Y."/>
            <person name="Arimoto A."/>
            <person name="Ishii H."/>
            <person name="Satoh N."/>
            <person name="Nishiyama T."/>
            <person name="Hasebe M."/>
            <person name="Maruyama T."/>
            <person name="Minagawa J."/>
            <person name="Obokata J."/>
            <person name="Shigenobu S."/>
        </authorList>
    </citation>
    <scope>NUCLEOTIDE SEQUENCE [LARGE SCALE GENOMIC DNA]</scope>
</reference>
<name>A0AAV4GF31_9GAST</name>
<evidence type="ECO:0000256" key="1">
    <source>
        <dbReference type="ARBA" id="ARBA00004651"/>
    </source>
</evidence>
<evidence type="ECO:0000256" key="10">
    <source>
        <dbReference type="SAM" id="Phobius"/>
    </source>
</evidence>
<accession>A0AAV4GF31</accession>
<evidence type="ECO:0000256" key="7">
    <source>
        <dbReference type="ARBA" id="ARBA00023170"/>
    </source>
</evidence>
<dbReference type="PANTHER" id="PTHR24249">
    <property type="entry name" value="HISTAMINE RECEPTOR-RELATED G-PROTEIN COUPLED RECEPTOR"/>
    <property type="match status" value="1"/>
</dbReference>
<keyword evidence="3 9" id="KW-0812">Transmembrane</keyword>
<keyword evidence="13" id="KW-1185">Reference proteome</keyword>
<protein>
    <submittedName>
        <fullName evidence="12">Beta-4C adrenergic receptor</fullName>
    </submittedName>
</protein>
<evidence type="ECO:0000313" key="12">
    <source>
        <dbReference type="EMBL" id="GFR83906.1"/>
    </source>
</evidence>
<feature type="transmembrane region" description="Helical" evidence="10">
    <location>
        <begin position="136"/>
        <end position="159"/>
    </location>
</feature>
<evidence type="ECO:0000256" key="8">
    <source>
        <dbReference type="ARBA" id="ARBA00023224"/>
    </source>
</evidence>
<dbReference type="CDD" id="cd00637">
    <property type="entry name" value="7tm_classA_rhodopsin-like"/>
    <property type="match status" value="1"/>
</dbReference>
<dbReference type="PRINTS" id="PR00237">
    <property type="entry name" value="GPCRRHODOPSN"/>
</dbReference>
<feature type="transmembrane region" description="Helical" evidence="10">
    <location>
        <begin position="89"/>
        <end position="116"/>
    </location>
</feature>
<keyword evidence="4 10" id="KW-1133">Transmembrane helix</keyword>
<dbReference type="EMBL" id="BMAT01001364">
    <property type="protein sequence ID" value="GFR83906.1"/>
    <property type="molecule type" value="Genomic_DNA"/>
</dbReference>